<comment type="caution">
    <text evidence="2">The sequence shown here is derived from an EMBL/GenBank/DDBJ whole genome shotgun (WGS) entry which is preliminary data.</text>
</comment>
<reference evidence="2 3" key="1">
    <citation type="journal article" date="2020" name="Antonie Van Leeuwenhoek">
        <title>Rhodopirellula heiligendammensis sp. nov., Rhodopirellula pilleata sp. nov., and Rhodopirellula solitaria sp. nov. isolated from natural or artificial marine surfaces in Northern Germany and California, USA, and emended description of the genus Rhodopirellula.</title>
        <authorList>
            <person name="Kallscheuer N."/>
            <person name="Wiegand S."/>
            <person name="Jogler M."/>
            <person name="Boedeker C."/>
            <person name="Peeters S.H."/>
            <person name="Rast P."/>
            <person name="Heuer A."/>
            <person name="Jetten M.S.M."/>
            <person name="Rohde M."/>
            <person name="Jogler C."/>
        </authorList>
    </citation>
    <scope>NUCLEOTIDE SEQUENCE [LARGE SCALE GENOMIC DNA]</scope>
    <source>
        <strain evidence="2 3">Poly21</strain>
    </source>
</reference>
<dbReference type="OrthoDB" id="9786473at2"/>
<dbReference type="EMBL" id="SJPU01000002">
    <property type="protein sequence ID" value="TWU15088.1"/>
    <property type="molecule type" value="Genomic_DNA"/>
</dbReference>
<feature type="transmembrane region" description="Helical" evidence="1">
    <location>
        <begin position="28"/>
        <end position="47"/>
    </location>
</feature>
<keyword evidence="1" id="KW-0472">Membrane</keyword>
<dbReference type="AlphaFoldDB" id="A0A5C6BSS1"/>
<keyword evidence="1" id="KW-0812">Transmembrane</keyword>
<accession>A0A5C6BSS1</accession>
<feature type="transmembrane region" description="Helical" evidence="1">
    <location>
        <begin position="181"/>
        <end position="199"/>
    </location>
</feature>
<feature type="transmembrane region" description="Helical" evidence="1">
    <location>
        <begin position="54"/>
        <end position="74"/>
    </location>
</feature>
<dbReference type="Pfam" id="PF09997">
    <property type="entry name" value="DUF2238"/>
    <property type="match status" value="1"/>
</dbReference>
<keyword evidence="1" id="KW-1133">Transmembrane helix</keyword>
<dbReference type="RefSeq" id="WP_146407046.1">
    <property type="nucleotide sequence ID" value="NZ_SJPU01000002.1"/>
</dbReference>
<feature type="transmembrane region" description="Helical" evidence="1">
    <location>
        <begin position="5"/>
        <end position="22"/>
    </location>
</feature>
<evidence type="ECO:0000313" key="2">
    <source>
        <dbReference type="EMBL" id="TWU15088.1"/>
    </source>
</evidence>
<sequence length="207" mass="23015">MIQRIVLIVLTALAVPLSFVFAPYPRELVLQHIPTVVGVAMLFVAVLKYRPSSVSFYCSLAFLWLHIIGARWIYSYVPYDELARMITGHTLSEAFGWQRNHYDRLVHFASGALGLPILSESLQLFCGLRSLPAALLAMSGVLAIGAVYEILEWQISMMFSPAMAESYNGQQGDMWDAQKDLALAWLGAILCVPLIARWTPARAVAEV</sequence>
<dbReference type="Proteomes" id="UP000319908">
    <property type="component" value="Unassembled WGS sequence"/>
</dbReference>
<dbReference type="InterPro" id="IPR014509">
    <property type="entry name" value="YjdF-like"/>
</dbReference>
<proteinExistence type="predicted"/>
<gene>
    <name evidence="2" type="primary">yjdF</name>
    <name evidence="2" type="ORF">Poly21_22800</name>
</gene>
<feature type="transmembrane region" description="Helical" evidence="1">
    <location>
        <begin position="131"/>
        <end position="151"/>
    </location>
</feature>
<evidence type="ECO:0000313" key="3">
    <source>
        <dbReference type="Proteomes" id="UP000319908"/>
    </source>
</evidence>
<keyword evidence="3" id="KW-1185">Reference proteome</keyword>
<dbReference type="InterPro" id="IPR058534">
    <property type="entry name" value="YjdF"/>
</dbReference>
<organism evidence="2 3">
    <name type="scientific">Allorhodopirellula heiligendammensis</name>
    <dbReference type="NCBI Taxonomy" id="2714739"/>
    <lineage>
        <taxon>Bacteria</taxon>
        <taxon>Pseudomonadati</taxon>
        <taxon>Planctomycetota</taxon>
        <taxon>Planctomycetia</taxon>
        <taxon>Pirellulales</taxon>
        <taxon>Pirellulaceae</taxon>
        <taxon>Allorhodopirellula</taxon>
    </lineage>
</organism>
<evidence type="ECO:0000256" key="1">
    <source>
        <dbReference type="SAM" id="Phobius"/>
    </source>
</evidence>
<protein>
    <submittedName>
        <fullName evidence="2">Inner membrane protein YjdF</fullName>
    </submittedName>
</protein>
<name>A0A5C6BSS1_9BACT</name>
<dbReference type="PIRSF" id="PIRSF020606">
    <property type="entry name" value="UCP020606"/>
    <property type="match status" value="1"/>
</dbReference>